<evidence type="ECO:0000256" key="1">
    <source>
        <dbReference type="SAM" id="Coils"/>
    </source>
</evidence>
<proteinExistence type="predicted"/>
<keyword evidence="1" id="KW-0175">Coiled coil</keyword>
<protein>
    <submittedName>
        <fullName evidence="3">Restin-like protein</fullName>
    </submittedName>
</protein>
<sequence>MTESTTLPRVGDAVLLENARVGIVRYVGPLHTDSSVNFGIEVKGDALRGGHDGTVDNRKYFQSEAGHGMLTREIERVIPAEELLEKVAYLYAIIKSDGGTTKNESREAMIGQQFVDKTRYAKLLEEYRSLQVLNDQLKAKNESLEFENQLLRTQSAHKVEDLVTLHNKVNSWASRFGMRRPTLSSLDDTTINEVKSLIQTKEARKLGHVDARVSLVNTLPTDSKQLIRGSGTVSQS</sequence>
<keyword evidence="4" id="KW-1185">Reference proteome</keyword>
<dbReference type="OrthoDB" id="2130750at2759"/>
<dbReference type="PROSITE" id="PS50245">
    <property type="entry name" value="CAP_GLY_2"/>
    <property type="match status" value="1"/>
</dbReference>
<dbReference type="AlphaFoldDB" id="X6NJD4"/>
<dbReference type="SUPFAM" id="SSF74924">
    <property type="entry name" value="Cap-Gly domain"/>
    <property type="match status" value="1"/>
</dbReference>
<dbReference type="SMART" id="SM01052">
    <property type="entry name" value="CAP_GLY"/>
    <property type="match status" value="1"/>
</dbReference>
<feature type="coiled-coil region" evidence="1">
    <location>
        <begin position="120"/>
        <end position="154"/>
    </location>
</feature>
<dbReference type="Proteomes" id="UP000023152">
    <property type="component" value="Unassembled WGS sequence"/>
</dbReference>
<accession>X6NJD4</accession>
<name>X6NJD4_RETFI</name>
<evidence type="ECO:0000259" key="2">
    <source>
        <dbReference type="PROSITE" id="PS50245"/>
    </source>
</evidence>
<dbReference type="InterPro" id="IPR036859">
    <property type="entry name" value="CAP-Gly_dom_sf"/>
</dbReference>
<dbReference type="Pfam" id="PF01302">
    <property type="entry name" value="CAP_GLY"/>
    <property type="match status" value="1"/>
</dbReference>
<dbReference type="InterPro" id="IPR000938">
    <property type="entry name" value="CAP-Gly_domain"/>
</dbReference>
<comment type="caution">
    <text evidence="3">The sequence shown here is derived from an EMBL/GenBank/DDBJ whole genome shotgun (WGS) entry which is preliminary data.</text>
</comment>
<gene>
    <name evidence="3" type="ORF">RFI_10742</name>
</gene>
<evidence type="ECO:0000313" key="3">
    <source>
        <dbReference type="EMBL" id="ETO26395.1"/>
    </source>
</evidence>
<reference evidence="3 4" key="1">
    <citation type="journal article" date="2013" name="Curr. Biol.">
        <title>The Genome of the Foraminiferan Reticulomyxa filosa.</title>
        <authorList>
            <person name="Glockner G."/>
            <person name="Hulsmann N."/>
            <person name="Schleicher M."/>
            <person name="Noegel A.A."/>
            <person name="Eichinger L."/>
            <person name="Gallinger C."/>
            <person name="Pawlowski J."/>
            <person name="Sierra R."/>
            <person name="Euteneuer U."/>
            <person name="Pillet L."/>
            <person name="Moustafa A."/>
            <person name="Platzer M."/>
            <person name="Groth M."/>
            <person name="Szafranski K."/>
            <person name="Schliwa M."/>
        </authorList>
    </citation>
    <scope>NUCLEOTIDE SEQUENCE [LARGE SCALE GENOMIC DNA]</scope>
</reference>
<dbReference type="Gene3D" id="2.30.30.190">
    <property type="entry name" value="CAP Gly-rich-like domain"/>
    <property type="match status" value="1"/>
</dbReference>
<dbReference type="EMBL" id="ASPP01007890">
    <property type="protein sequence ID" value="ETO26395.1"/>
    <property type="molecule type" value="Genomic_DNA"/>
</dbReference>
<feature type="domain" description="CAP-Gly" evidence="2">
    <location>
        <begin position="28"/>
        <end position="72"/>
    </location>
</feature>
<evidence type="ECO:0000313" key="4">
    <source>
        <dbReference type="Proteomes" id="UP000023152"/>
    </source>
</evidence>
<organism evidence="3 4">
    <name type="scientific">Reticulomyxa filosa</name>
    <dbReference type="NCBI Taxonomy" id="46433"/>
    <lineage>
        <taxon>Eukaryota</taxon>
        <taxon>Sar</taxon>
        <taxon>Rhizaria</taxon>
        <taxon>Retaria</taxon>
        <taxon>Foraminifera</taxon>
        <taxon>Monothalamids</taxon>
        <taxon>Reticulomyxidae</taxon>
        <taxon>Reticulomyxa</taxon>
    </lineage>
</organism>